<dbReference type="GO" id="GO:0009834">
    <property type="term" value="P:plant-type secondary cell wall biogenesis"/>
    <property type="evidence" value="ECO:0007669"/>
    <property type="project" value="UniProtKB-ARBA"/>
</dbReference>
<gene>
    <name evidence="11" type="ORF">FPE_LOCUS23874</name>
</gene>
<dbReference type="AlphaFoldDB" id="A0AAD1ZVI9"/>
<dbReference type="EMBL" id="OU503049">
    <property type="protein sequence ID" value="CAI9776444.1"/>
    <property type="molecule type" value="Genomic_DNA"/>
</dbReference>
<dbReference type="InterPro" id="IPR000782">
    <property type="entry name" value="FAS1_domain"/>
</dbReference>
<keyword evidence="5" id="KW-0732">Signal</keyword>
<dbReference type="FunFam" id="2.30.180.10:FF:000006">
    <property type="entry name" value="Fasciclin-like arabinogalactan protein 11"/>
    <property type="match status" value="1"/>
</dbReference>
<keyword evidence="3" id="KW-1003">Cell membrane</keyword>
<dbReference type="GO" id="GO:0098552">
    <property type="term" value="C:side of membrane"/>
    <property type="evidence" value="ECO:0007669"/>
    <property type="project" value="UniProtKB-KW"/>
</dbReference>
<evidence type="ECO:0000313" key="12">
    <source>
        <dbReference type="Proteomes" id="UP000834106"/>
    </source>
</evidence>
<dbReference type="GO" id="GO:0005886">
    <property type="term" value="C:plasma membrane"/>
    <property type="evidence" value="ECO:0007669"/>
    <property type="project" value="UniProtKB-SubCell"/>
</dbReference>
<organism evidence="11 12">
    <name type="scientific">Fraxinus pennsylvanica</name>
    <dbReference type="NCBI Taxonomy" id="56036"/>
    <lineage>
        <taxon>Eukaryota</taxon>
        <taxon>Viridiplantae</taxon>
        <taxon>Streptophyta</taxon>
        <taxon>Embryophyta</taxon>
        <taxon>Tracheophyta</taxon>
        <taxon>Spermatophyta</taxon>
        <taxon>Magnoliopsida</taxon>
        <taxon>eudicotyledons</taxon>
        <taxon>Gunneridae</taxon>
        <taxon>Pentapetalae</taxon>
        <taxon>asterids</taxon>
        <taxon>lamiids</taxon>
        <taxon>Lamiales</taxon>
        <taxon>Oleaceae</taxon>
        <taxon>Oleeae</taxon>
        <taxon>Fraxinus</taxon>
    </lineage>
</organism>
<evidence type="ECO:0000256" key="4">
    <source>
        <dbReference type="ARBA" id="ARBA00022622"/>
    </source>
</evidence>
<dbReference type="InterPro" id="IPR045003">
    <property type="entry name" value="FLA_A"/>
</dbReference>
<name>A0AAD1ZVI9_9LAMI</name>
<dbReference type="Gene3D" id="2.30.180.10">
    <property type="entry name" value="FAS1 domain"/>
    <property type="match status" value="1"/>
</dbReference>
<dbReference type="InterPro" id="IPR036378">
    <property type="entry name" value="FAS1_dom_sf"/>
</dbReference>
<protein>
    <recommendedName>
        <fullName evidence="10">FAS1 domain-containing protein</fullName>
    </recommendedName>
</protein>
<evidence type="ECO:0000256" key="5">
    <source>
        <dbReference type="ARBA" id="ARBA00022729"/>
    </source>
</evidence>
<evidence type="ECO:0000256" key="3">
    <source>
        <dbReference type="ARBA" id="ARBA00022475"/>
    </source>
</evidence>
<dbReference type="PROSITE" id="PS50213">
    <property type="entry name" value="FAS1"/>
    <property type="match status" value="1"/>
</dbReference>
<evidence type="ECO:0000256" key="1">
    <source>
        <dbReference type="ARBA" id="ARBA00004609"/>
    </source>
</evidence>
<comment type="subcellular location">
    <subcellularLocation>
        <location evidence="1">Cell membrane</location>
        <topology evidence="1">Lipid-anchor</topology>
        <topology evidence="1">GPI-anchor</topology>
    </subcellularLocation>
</comment>
<evidence type="ECO:0000256" key="6">
    <source>
        <dbReference type="ARBA" id="ARBA00022974"/>
    </source>
</evidence>
<dbReference type="Pfam" id="PF02469">
    <property type="entry name" value="Fasciclin"/>
    <property type="match status" value="1"/>
</dbReference>
<evidence type="ECO:0000256" key="8">
    <source>
        <dbReference type="ARBA" id="ARBA00023180"/>
    </source>
</evidence>
<evidence type="ECO:0000259" key="10">
    <source>
        <dbReference type="PROSITE" id="PS50213"/>
    </source>
</evidence>
<reference evidence="11" key="1">
    <citation type="submission" date="2023-05" db="EMBL/GenBank/DDBJ databases">
        <authorList>
            <person name="Huff M."/>
        </authorList>
    </citation>
    <scope>NUCLEOTIDE SEQUENCE</scope>
</reference>
<comment type="function">
    <text evidence="9">May be a cell surface adhesion protein.</text>
</comment>
<dbReference type="SMART" id="SM00554">
    <property type="entry name" value="FAS1"/>
    <property type="match status" value="1"/>
</dbReference>
<dbReference type="PANTHER" id="PTHR32077:SF65">
    <property type="entry name" value="FASCICLIN-LIKE ARABINOGALACTAN PROTEIN 11"/>
    <property type="match status" value="1"/>
</dbReference>
<keyword evidence="8" id="KW-0325">Glycoprotein</keyword>
<comment type="similarity">
    <text evidence="2">Belongs to the fasciclin-like AGP family.</text>
</comment>
<feature type="domain" description="FAS1" evidence="10">
    <location>
        <begin position="81"/>
        <end position="225"/>
    </location>
</feature>
<evidence type="ECO:0000256" key="7">
    <source>
        <dbReference type="ARBA" id="ARBA00023136"/>
    </source>
</evidence>
<keyword evidence="6" id="KW-0654">Proteoglycan</keyword>
<dbReference type="PANTHER" id="PTHR32077">
    <property type="entry name" value="FASCICLIN-LIKE ARABINOGALACTAN PROTEIN"/>
    <property type="match status" value="1"/>
</dbReference>
<evidence type="ECO:0000256" key="2">
    <source>
        <dbReference type="ARBA" id="ARBA00007843"/>
    </source>
</evidence>
<keyword evidence="4" id="KW-0449">Lipoprotein</keyword>
<dbReference type="SUPFAM" id="SSF82153">
    <property type="entry name" value="FAS1 domain"/>
    <property type="match status" value="1"/>
</dbReference>
<evidence type="ECO:0000256" key="9">
    <source>
        <dbReference type="ARBA" id="ARBA00024686"/>
    </source>
</evidence>
<dbReference type="Proteomes" id="UP000834106">
    <property type="component" value="Chromosome 14"/>
</dbReference>
<keyword evidence="12" id="KW-1185">Reference proteome</keyword>
<keyword evidence="7" id="KW-0472">Membrane</keyword>
<keyword evidence="4" id="KW-0336">GPI-anchor</keyword>
<accession>A0AAD1ZVI9</accession>
<proteinExistence type="inferred from homology"/>
<sequence>MAPHLTFSSLPSHKIPLSVPIHHSSYIVVVTQVSIIQINLLPRMDHFAFSMLLLVLLFYGTKTFAQSPAQAPAPAPAPAGPTNITKILEKAGQFTMFIRLLSITQVGDQINTQLNNSNQGLTVFVPTDNAFSSLKSGTLNSLSDQQKVALVQFHVLPTFLSMSQFQTASNPLRTQAGNNDNGQFPLNVTTSGNQVNVSTGVDDATVANTIYTDNQLAVYQVDKVLLPLSIFGSPAPVPAPSALAKKKLPAADAPVSGSDDVPADDSGTIGLAMHGMLMVMPLGVGVLAARWL</sequence>
<evidence type="ECO:0000313" key="11">
    <source>
        <dbReference type="EMBL" id="CAI9776444.1"/>
    </source>
</evidence>